<accession>A0A8T3E303</accession>
<dbReference type="InterPro" id="IPR013083">
    <property type="entry name" value="Znf_RING/FYVE/PHD"/>
</dbReference>
<evidence type="ECO:0000256" key="2">
    <source>
        <dbReference type="ARBA" id="ARBA00022771"/>
    </source>
</evidence>
<evidence type="ECO:0000313" key="7">
    <source>
        <dbReference type="EMBL" id="KAI1901278.1"/>
    </source>
</evidence>
<feature type="domain" description="RING-type" evidence="6">
    <location>
        <begin position="16"/>
        <end position="56"/>
    </location>
</feature>
<dbReference type="GO" id="GO:0008270">
    <property type="term" value="F:zinc ion binding"/>
    <property type="evidence" value="ECO:0007669"/>
    <property type="project" value="UniProtKB-KW"/>
</dbReference>
<evidence type="ECO:0000256" key="1">
    <source>
        <dbReference type="ARBA" id="ARBA00022723"/>
    </source>
</evidence>
<name>A0A8T3E303_9TELE</name>
<keyword evidence="1" id="KW-0479">Metal-binding</keyword>
<dbReference type="InterPro" id="IPR001841">
    <property type="entry name" value="Znf_RING"/>
</dbReference>
<dbReference type="InterPro" id="IPR017907">
    <property type="entry name" value="Znf_RING_CS"/>
</dbReference>
<dbReference type="SUPFAM" id="SSF57850">
    <property type="entry name" value="RING/U-box"/>
    <property type="match status" value="1"/>
</dbReference>
<evidence type="ECO:0000259" key="6">
    <source>
        <dbReference type="PROSITE" id="PS50089"/>
    </source>
</evidence>
<dbReference type="EMBL" id="JAERUA010000003">
    <property type="protein sequence ID" value="KAI1901278.1"/>
    <property type="molecule type" value="Genomic_DNA"/>
</dbReference>
<evidence type="ECO:0000256" key="4">
    <source>
        <dbReference type="PROSITE-ProRule" id="PRU00175"/>
    </source>
</evidence>
<proteinExistence type="predicted"/>
<reference evidence="7" key="1">
    <citation type="submission" date="2021-01" db="EMBL/GenBank/DDBJ databases">
        <authorList>
            <person name="Zahm M."/>
            <person name="Roques C."/>
            <person name="Cabau C."/>
            <person name="Klopp C."/>
            <person name="Donnadieu C."/>
            <person name="Jouanno E."/>
            <person name="Lampietro C."/>
            <person name="Louis A."/>
            <person name="Herpin A."/>
            <person name="Echchiki A."/>
            <person name="Berthelot C."/>
            <person name="Parey E."/>
            <person name="Roest-Crollius H."/>
            <person name="Braasch I."/>
            <person name="Postlethwait J."/>
            <person name="Bobe J."/>
            <person name="Montfort J."/>
            <person name="Bouchez O."/>
            <person name="Begum T."/>
            <person name="Mejri S."/>
            <person name="Adams A."/>
            <person name="Chen W.-J."/>
            <person name="Guiguen Y."/>
        </authorList>
    </citation>
    <scope>NUCLEOTIDE SEQUENCE</scope>
    <source>
        <tissue evidence="7">Blood</tissue>
    </source>
</reference>
<feature type="region of interest" description="Disordered" evidence="5">
    <location>
        <begin position="208"/>
        <end position="233"/>
    </location>
</feature>
<dbReference type="PROSITE" id="PS50089">
    <property type="entry name" value="ZF_RING_2"/>
    <property type="match status" value="1"/>
</dbReference>
<comment type="caution">
    <text evidence="7">The sequence shown here is derived from an EMBL/GenBank/DDBJ whole genome shotgun (WGS) entry which is preliminary data.</text>
</comment>
<sequence length="255" mass="28585">MKAAKSSPHLDEYPSCPVCDDSLLDPIALRCGHSFCKACLQQYWELSRSLECLVCRRTDSSCVLLRRMESPPVLSHLAGTSSKREKRVRKAANDSKNEVWRSERQIKILLEKLPCGNESARRVKMEEDKHKGEGVTQISMKMKVKTELVEEEICPFSCDGVTVKQEIKTEDASVLQSAKSLQRSYPRQSEGGVCTGPSLRNLVPASALPPQKMQSTGPTLPQRDTPFIQTPPLSQKQKFTIGRSTCSNVQYCVRR</sequence>
<dbReference type="Proteomes" id="UP000829720">
    <property type="component" value="Unassembled WGS sequence"/>
</dbReference>
<dbReference type="Gene3D" id="3.30.40.10">
    <property type="entry name" value="Zinc/RING finger domain, C3HC4 (zinc finger)"/>
    <property type="match status" value="1"/>
</dbReference>
<organism evidence="7 8">
    <name type="scientific">Albula goreensis</name>
    <dbReference type="NCBI Taxonomy" id="1534307"/>
    <lineage>
        <taxon>Eukaryota</taxon>
        <taxon>Metazoa</taxon>
        <taxon>Chordata</taxon>
        <taxon>Craniata</taxon>
        <taxon>Vertebrata</taxon>
        <taxon>Euteleostomi</taxon>
        <taxon>Actinopterygii</taxon>
        <taxon>Neopterygii</taxon>
        <taxon>Teleostei</taxon>
        <taxon>Albuliformes</taxon>
        <taxon>Albulidae</taxon>
        <taxon>Albula</taxon>
    </lineage>
</organism>
<dbReference type="Pfam" id="PF13445">
    <property type="entry name" value="zf-RING_UBOX"/>
    <property type="match status" value="1"/>
</dbReference>
<keyword evidence="8" id="KW-1185">Reference proteome</keyword>
<dbReference type="AlphaFoldDB" id="A0A8T3E303"/>
<dbReference type="SMART" id="SM00184">
    <property type="entry name" value="RING"/>
    <property type="match status" value="1"/>
</dbReference>
<keyword evidence="2 4" id="KW-0863">Zinc-finger</keyword>
<dbReference type="PROSITE" id="PS00518">
    <property type="entry name" value="ZF_RING_1"/>
    <property type="match status" value="1"/>
</dbReference>
<evidence type="ECO:0000313" key="8">
    <source>
        <dbReference type="Proteomes" id="UP000829720"/>
    </source>
</evidence>
<evidence type="ECO:0000256" key="5">
    <source>
        <dbReference type="SAM" id="MobiDB-lite"/>
    </source>
</evidence>
<protein>
    <recommendedName>
        <fullName evidence="6">RING-type domain-containing protein</fullName>
    </recommendedName>
</protein>
<gene>
    <name evidence="7" type="ORF">AGOR_G00032670</name>
</gene>
<evidence type="ECO:0000256" key="3">
    <source>
        <dbReference type="ARBA" id="ARBA00022833"/>
    </source>
</evidence>
<dbReference type="OrthoDB" id="1095242at2759"/>
<keyword evidence="3" id="KW-0862">Zinc</keyword>
<dbReference type="InterPro" id="IPR027370">
    <property type="entry name" value="Znf-RING_euk"/>
</dbReference>